<dbReference type="Pfam" id="PF00196">
    <property type="entry name" value="GerE"/>
    <property type="match status" value="1"/>
</dbReference>
<keyword evidence="1" id="KW-0805">Transcription regulation</keyword>
<dbReference type="InterPro" id="IPR036388">
    <property type="entry name" value="WH-like_DNA-bd_sf"/>
</dbReference>
<dbReference type="PRINTS" id="PR00038">
    <property type="entry name" value="HTHLUXR"/>
</dbReference>
<dbReference type="PANTHER" id="PTHR44688">
    <property type="entry name" value="DNA-BINDING TRANSCRIPTIONAL ACTIVATOR DEVR_DOSR"/>
    <property type="match status" value="1"/>
</dbReference>
<dbReference type="InterPro" id="IPR000792">
    <property type="entry name" value="Tscrpt_reg_LuxR_C"/>
</dbReference>
<keyword evidence="6" id="KW-1185">Reference proteome</keyword>
<keyword evidence="3" id="KW-0804">Transcription</keyword>
<accession>A0A843BDH6</accession>
<dbReference type="PROSITE" id="PS50043">
    <property type="entry name" value="HTH_LUXR_2"/>
    <property type="match status" value="1"/>
</dbReference>
<gene>
    <name evidence="5" type="ORF">HF327_013010</name>
</gene>
<evidence type="ECO:0000313" key="5">
    <source>
        <dbReference type="EMBL" id="MBI1625417.1"/>
    </source>
</evidence>
<dbReference type="Gene3D" id="1.10.10.10">
    <property type="entry name" value="Winged helix-like DNA-binding domain superfamily/Winged helix DNA-binding domain"/>
    <property type="match status" value="1"/>
</dbReference>
<protein>
    <submittedName>
        <fullName evidence="5">LuxR family transcriptional regulator</fullName>
    </submittedName>
</protein>
<name>A0A843BDH6_9BURK</name>
<evidence type="ECO:0000259" key="4">
    <source>
        <dbReference type="PROSITE" id="PS50043"/>
    </source>
</evidence>
<evidence type="ECO:0000256" key="3">
    <source>
        <dbReference type="ARBA" id="ARBA00023163"/>
    </source>
</evidence>
<comment type="caution">
    <text evidence="5">The sequence shown here is derived from an EMBL/GenBank/DDBJ whole genome shotgun (WGS) entry which is preliminary data.</text>
</comment>
<dbReference type="AlphaFoldDB" id="A0A843BDH6"/>
<dbReference type="EMBL" id="JABBCQ020000010">
    <property type="protein sequence ID" value="MBI1625417.1"/>
    <property type="molecule type" value="Genomic_DNA"/>
</dbReference>
<feature type="domain" description="HTH luxR-type" evidence="4">
    <location>
        <begin position="227"/>
        <end position="292"/>
    </location>
</feature>
<dbReference type="InterPro" id="IPR016032">
    <property type="entry name" value="Sig_transdc_resp-reg_C-effctor"/>
</dbReference>
<dbReference type="GO" id="GO:0006355">
    <property type="term" value="P:regulation of DNA-templated transcription"/>
    <property type="evidence" value="ECO:0007669"/>
    <property type="project" value="InterPro"/>
</dbReference>
<dbReference type="SMART" id="SM00421">
    <property type="entry name" value="HTH_LUXR"/>
    <property type="match status" value="1"/>
</dbReference>
<sequence length="299" mass="33195">MIASTTSFADPSHWMLLPAAAQTAVLPVALADVTAMLEKVGRSSLSGGSSDAVAEQILHLLGRQVPLAQCTIFSFQGMARPRVVGMGDRARTGALPMISQDYSERFYRLDGSQRIMKTELARLAKDPHAKPRVWLHRQAPEDVRHPEYRHVCYTQPHIAERLSLLMLQENARWLSVNLYRGEEHGRFDAAAIAQIEAFAPLVMQAMRLHDAGQTLQDDLVGLVLARLQRRFEQLTPRDLDVVRALAQGLDAEALAQRLGITVSSARTYVKRVCAKLGVQGQRELFALLMEPADAVNSHF</sequence>
<dbReference type="Proteomes" id="UP000530032">
    <property type="component" value="Unassembled WGS sequence"/>
</dbReference>
<keyword evidence="2" id="KW-0238">DNA-binding</keyword>
<dbReference type="CDD" id="cd06170">
    <property type="entry name" value="LuxR_C_like"/>
    <property type="match status" value="1"/>
</dbReference>
<dbReference type="RefSeq" id="WP_198460577.1">
    <property type="nucleotide sequence ID" value="NZ_JABBCQ020000010.1"/>
</dbReference>
<proteinExistence type="predicted"/>
<reference evidence="5" key="1">
    <citation type="submission" date="2020-12" db="EMBL/GenBank/DDBJ databases">
        <title>Comamonas sp. nov., isolated from stream water.</title>
        <authorList>
            <person name="Park K.-H."/>
        </authorList>
    </citation>
    <scope>NUCLEOTIDE SEQUENCE</scope>
    <source>
        <strain evidence="5">EJ-4</strain>
    </source>
</reference>
<evidence type="ECO:0000313" key="6">
    <source>
        <dbReference type="Proteomes" id="UP000530032"/>
    </source>
</evidence>
<evidence type="ECO:0000256" key="2">
    <source>
        <dbReference type="ARBA" id="ARBA00023125"/>
    </source>
</evidence>
<evidence type="ECO:0000256" key="1">
    <source>
        <dbReference type="ARBA" id="ARBA00023015"/>
    </source>
</evidence>
<dbReference type="GO" id="GO:0003677">
    <property type="term" value="F:DNA binding"/>
    <property type="evidence" value="ECO:0007669"/>
    <property type="project" value="UniProtKB-KW"/>
</dbReference>
<dbReference type="PANTHER" id="PTHR44688:SF16">
    <property type="entry name" value="DNA-BINDING TRANSCRIPTIONAL ACTIVATOR DEVR_DOSR"/>
    <property type="match status" value="1"/>
</dbReference>
<dbReference type="SUPFAM" id="SSF46894">
    <property type="entry name" value="C-terminal effector domain of the bipartite response regulators"/>
    <property type="match status" value="1"/>
</dbReference>
<organism evidence="5 6">
    <name type="scientific">Comamonas suwonensis</name>
    <dbReference type="NCBI Taxonomy" id="2606214"/>
    <lineage>
        <taxon>Bacteria</taxon>
        <taxon>Pseudomonadati</taxon>
        <taxon>Pseudomonadota</taxon>
        <taxon>Betaproteobacteria</taxon>
        <taxon>Burkholderiales</taxon>
        <taxon>Comamonadaceae</taxon>
        <taxon>Comamonas</taxon>
    </lineage>
</organism>